<proteinExistence type="predicted"/>
<evidence type="ECO:0000313" key="1">
    <source>
        <dbReference type="EMBL" id="CAE7523838.1"/>
    </source>
</evidence>
<name>A0A812TA94_9DINO</name>
<accession>A0A812TA94</accession>
<dbReference type="Gene3D" id="3.30.565.10">
    <property type="entry name" value="Histidine kinase-like ATPase, C-terminal domain"/>
    <property type="match status" value="1"/>
</dbReference>
<dbReference type="AlphaFoldDB" id="A0A812TA94"/>
<dbReference type="EMBL" id="CAJNDS010002552">
    <property type="protein sequence ID" value="CAE7523838.1"/>
    <property type="molecule type" value="Genomic_DNA"/>
</dbReference>
<dbReference type="SUPFAM" id="SSF55874">
    <property type="entry name" value="ATPase domain of HSP90 chaperone/DNA topoisomerase II/histidine kinase"/>
    <property type="match status" value="1"/>
</dbReference>
<dbReference type="PANTHER" id="PTHR32387:SF0">
    <property type="entry name" value="PROTEIN NO VEIN"/>
    <property type="match status" value="1"/>
</dbReference>
<dbReference type="PANTHER" id="PTHR32387">
    <property type="entry name" value="WU:FJ29H11"/>
    <property type="match status" value="1"/>
</dbReference>
<protein>
    <submittedName>
        <fullName evidence="1">NOV protein</fullName>
    </submittedName>
</protein>
<keyword evidence="2" id="KW-1185">Reference proteome</keyword>
<evidence type="ECO:0000313" key="2">
    <source>
        <dbReference type="Proteomes" id="UP000604046"/>
    </source>
</evidence>
<dbReference type="Proteomes" id="UP000604046">
    <property type="component" value="Unassembled WGS sequence"/>
</dbReference>
<dbReference type="InterPro" id="IPR036890">
    <property type="entry name" value="HATPase_C_sf"/>
</dbReference>
<comment type="caution">
    <text evidence="1">The sequence shown here is derived from an EMBL/GenBank/DDBJ whole genome shotgun (WGS) entry which is preliminary data.</text>
</comment>
<organism evidence="1 2">
    <name type="scientific">Symbiodinium natans</name>
    <dbReference type="NCBI Taxonomy" id="878477"/>
    <lineage>
        <taxon>Eukaryota</taxon>
        <taxon>Sar</taxon>
        <taxon>Alveolata</taxon>
        <taxon>Dinophyceae</taxon>
        <taxon>Suessiales</taxon>
        <taxon>Symbiodiniaceae</taxon>
        <taxon>Symbiodinium</taxon>
    </lineage>
</organism>
<sequence>MEPEAAGATEQNVVVGRQRNLLTEDLDLPEHVREGVQQLSDSLCAAVERLATDLYESECHFLYELVQNAEDAHARARPEDSEEPCLTLRLGAPCSSFLHGYFSSESNEAGFTEGDVTALCGISVSSNMGRKGIGFKSVFAVSDRAHVLSKGFTFVFDVQGPLGKLGYVTPTWLDGAELSTLPAQVRRSHSEGKTVFFLPLRRAGLASAISQEMNELASGGRASLLFLRRLRCIELLDQLASAPRRLQRTGDTSTASQTADPLRSCSVILEQQQEPGKVQRQEHRYMVYRHLAAVESEAVQSMHVELVLAFPMPSSEEEPETFSRCEPLFRFLPIRMVGYGFALHCDCFDLVANRSDLRRGSLPNRVVRDSLPQAFVRACQASPHISRRALALLGEPVADPFWKVARECILEQLSDVSCSSAREEQDLPRLRLGQRTQLLNNVRSLLSELQCEGPAASGEHGLRGPTH</sequence>
<dbReference type="InterPro" id="IPR052957">
    <property type="entry name" value="Auxin_embryo_med"/>
</dbReference>
<reference evidence="1" key="1">
    <citation type="submission" date="2021-02" db="EMBL/GenBank/DDBJ databases">
        <authorList>
            <person name="Dougan E. K."/>
            <person name="Rhodes N."/>
            <person name="Thang M."/>
            <person name="Chan C."/>
        </authorList>
    </citation>
    <scope>NUCLEOTIDE SEQUENCE</scope>
</reference>
<gene>
    <name evidence="1" type="primary">NOV</name>
    <name evidence="1" type="ORF">SNAT2548_LOCUS29322</name>
</gene>
<dbReference type="OrthoDB" id="1262810at2759"/>